<reference evidence="2" key="1">
    <citation type="submission" date="2020-11" db="EMBL/GenBank/DDBJ databases">
        <title>Kefir isolates.</title>
        <authorList>
            <person name="Marcisauskas S."/>
            <person name="Kim Y."/>
            <person name="Blasche S."/>
        </authorList>
    </citation>
    <scope>NUCLEOTIDE SEQUENCE</scope>
    <source>
        <strain evidence="2">Olga-1</strain>
    </source>
</reference>
<evidence type="ECO:0000256" key="1">
    <source>
        <dbReference type="SAM" id="Phobius"/>
    </source>
</evidence>
<keyword evidence="1" id="KW-1133">Transmembrane helix</keyword>
<dbReference type="InterPro" id="IPR020266">
    <property type="entry name" value="Tom6"/>
</dbReference>
<dbReference type="EMBL" id="PUHW01000200">
    <property type="protein sequence ID" value="KAG0687918.1"/>
    <property type="molecule type" value="Genomic_DNA"/>
</dbReference>
<sequence>MNGFAPQDKQASEPGFFSSPLGKISVNVVLFVAGVVLIQSPIMDIDNKLTNMQEMGTQNNALAKHVTVAQET</sequence>
<keyword evidence="3" id="KW-1185">Reference proteome</keyword>
<dbReference type="Proteomes" id="UP000697127">
    <property type="component" value="Unassembled WGS sequence"/>
</dbReference>
<proteinExistence type="predicted"/>
<evidence type="ECO:0000313" key="3">
    <source>
        <dbReference type="Proteomes" id="UP000697127"/>
    </source>
</evidence>
<protein>
    <submittedName>
        <fullName evidence="2">Uncharacterized protein</fullName>
    </submittedName>
</protein>
<keyword evidence="1" id="KW-0812">Transmembrane</keyword>
<gene>
    <name evidence="2" type="ORF">C6P40_001694</name>
</gene>
<dbReference type="GO" id="GO:0030150">
    <property type="term" value="P:protein import into mitochondrial matrix"/>
    <property type="evidence" value="ECO:0007669"/>
    <property type="project" value="InterPro"/>
</dbReference>
<feature type="transmembrane region" description="Helical" evidence="1">
    <location>
        <begin position="24"/>
        <end position="43"/>
    </location>
</feature>
<dbReference type="AlphaFoldDB" id="A0A9P7BG60"/>
<name>A0A9P7BG60_9ASCO</name>
<dbReference type="GO" id="GO:0005742">
    <property type="term" value="C:mitochondrial outer membrane translocase complex"/>
    <property type="evidence" value="ECO:0007669"/>
    <property type="project" value="InterPro"/>
</dbReference>
<evidence type="ECO:0000313" key="2">
    <source>
        <dbReference type="EMBL" id="KAG0687918.1"/>
    </source>
</evidence>
<keyword evidence="1" id="KW-0472">Membrane</keyword>
<dbReference type="Pfam" id="PF17112">
    <property type="entry name" value="Tom6"/>
    <property type="match status" value="1"/>
</dbReference>
<accession>A0A9P7BG60</accession>
<feature type="non-terminal residue" evidence="2">
    <location>
        <position position="1"/>
    </location>
</feature>
<comment type="caution">
    <text evidence="2">The sequence shown here is derived from an EMBL/GenBank/DDBJ whole genome shotgun (WGS) entry which is preliminary data.</text>
</comment>
<organism evidence="2 3">
    <name type="scientific">Pichia californica</name>
    <dbReference type="NCBI Taxonomy" id="460514"/>
    <lineage>
        <taxon>Eukaryota</taxon>
        <taxon>Fungi</taxon>
        <taxon>Dikarya</taxon>
        <taxon>Ascomycota</taxon>
        <taxon>Saccharomycotina</taxon>
        <taxon>Pichiomycetes</taxon>
        <taxon>Pichiales</taxon>
        <taxon>Pichiaceae</taxon>
        <taxon>Pichia</taxon>
    </lineage>
</organism>